<gene>
    <name evidence="2" type="ORF">SAMN04488002_2051</name>
</gene>
<dbReference type="PANTHER" id="PTHR35273:SF2">
    <property type="entry name" value="ALPHA-GALACTOSIDASE"/>
    <property type="match status" value="1"/>
</dbReference>
<feature type="domain" description="Glycoside-hydrolase family GH114 TIM-barrel" evidence="1">
    <location>
        <begin position="25"/>
        <end position="243"/>
    </location>
</feature>
<dbReference type="Proteomes" id="UP000199658">
    <property type="component" value="Unassembled WGS sequence"/>
</dbReference>
<accession>A0A1I6GVK8</accession>
<dbReference type="InterPro" id="IPR004352">
    <property type="entry name" value="GH114_TIM-barrel"/>
</dbReference>
<protein>
    <submittedName>
        <fullName evidence="2">Extracellular protein</fullName>
    </submittedName>
</protein>
<organism evidence="2 3">
    <name type="scientific">Litoreibacter janthinus</name>
    <dbReference type="NCBI Taxonomy" id="670154"/>
    <lineage>
        <taxon>Bacteria</taxon>
        <taxon>Pseudomonadati</taxon>
        <taxon>Pseudomonadota</taxon>
        <taxon>Alphaproteobacteria</taxon>
        <taxon>Rhodobacterales</taxon>
        <taxon>Roseobacteraceae</taxon>
        <taxon>Litoreibacter</taxon>
    </lineage>
</organism>
<dbReference type="InterPro" id="IPR017853">
    <property type="entry name" value="GH"/>
</dbReference>
<dbReference type="PANTHER" id="PTHR35273">
    <property type="entry name" value="ALPHA-1,4 POLYGALACTOSAMINIDASE, PUTATIVE (AFU_ORTHOLOGUE AFUA_3G07890)-RELATED"/>
    <property type="match status" value="1"/>
</dbReference>
<name>A0A1I6GVK8_9RHOB</name>
<evidence type="ECO:0000313" key="3">
    <source>
        <dbReference type="Proteomes" id="UP000199658"/>
    </source>
</evidence>
<dbReference type="EMBL" id="FOYO01000001">
    <property type="protein sequence ID" value="SFR46293.1"/>
    <property type="molecule type" value="Genomic_DNA"/>
</dbReference>
<evidence type="ECO:0000259" key="1">
    <source>
        <dbReference type="Pfam" id="PF03537"/>
    </source>
</evidence>
<dbReference type="STRING" id="670154.SAMN04488002_2051"/>
<dbReference type="InterPro" id="IPR016062">
    <property type="entry name" value="TM1410-rel"/>
</dbReference>
<keyword evidence="3" id="KW-1185">Reference proteome</keyword>
<dbReference type="RefSeq" id="WP_090216267.1">
    <property type="nucleotide sequence ID" value="NZ_FOYO01000001.1"/>
</dbReference>
<dbReference type="AlphaFoldDB" id="A0A1I6GVK8"/>
<reference evidence="3" key="1">
    <citation type="submission" date="2016-10" db="EMBL/GenBank/DDBJ databases">
        <authorList>
            <person name="Varghese N."/>
            <person name="Submissions S."/>
        </authorList>
    </citation>
    <scope>NUCLEOTIDE SEQUENCE [LARGE SCALE GENOMIC DNA]</scope>
    <source>
        <strain evidence="3">DSM 26921</strain>
    </source>
</reference>
<dbReference type="Gene3D" id="3.20.20.70">
    <property type="entry name" value="Aldolase class I"/>
    <property type="match status" value="1"/>
</dbReference>
<dbReference type="InterPro" id="IPR013785">
    <property type="entry name" value="Aldolase_TIM"/>
</dbReference>
<dbReference type="OrthoDB" id="505502at2"/>
<dbReference type="SUPFAM" id="SSF51445">
    <property type="entry name" value="(Trans)glycosidases"/>
    <property type="match status" value="1"/>
</dbReference>
<dbReference type="Pfam" id="PF03537">
    <property type="entry name" value="Glyco_hydro_114"/>
    <property type="match status" value="1"/>
</dbReference>
<evidence type="ECO:0000313" key="2">
    <source>
        <dbReference type="EMBL" id="SFR46293.1"/>
    </source>
</evidence>
<dbReference type="PRINTS" id="PR01545">
    <property type="entry name" value="THEMAYE10DUF"/>
</dbReference>
<sequence>MLALPSFLAVPLAVFVIGGEQRAYWDWQLTEPLDLTVRVSVLVTDMDAVTSEQVAQLKARDIAPVCYISVGSQEAYRDDATAFPVEVLGQALGDWPDEVFVDIRKPAVFDIMTARIDRCASMGFVGVEADNIDLFENETGFDITKQDALSYVGALADYAHGKGLTIAQKNAPDLIPDLVQRMDFLLIEQCFEYDFCEEAQPYLDAGKDVLAVEYTDAKLDWDEICTQAKSSGMHLLLKDRDISAGGKACAD</sequence>
<proteinExistence type="predicted"/>